<keyword evidence="1" id="KW-0175">Coiled coil</keyword>
<dbReference type="Pfam" id="PF12937">
    <property type="entry name" value="F-box-like"/>
    <property type="match status" value="2"/>
</dbReference>
<dbReference type="SUPFAM" id="SSF81383">
    <property type="entry name" value="F-box domain"/>
    <property type="match status" value="1"/>
</dbReference>
<dbReference type="Proteomes" id="UP000284706">
    <property type="component" value="Unassembled WGS sequence"/>
</dbReference>
<accession>A0A409VHF6</accession>
<keyword evidence="4" id="KW-1185">Reference proteome</keyword>
<name>A0A409VHF6_9AGAR</name>
<evidence type="ECO:0000313" key="4">
    <source>
        <dbReference type="Proteomes" id="UP000284706"/>
    </source>
</evidence>
<dbReference type="AlphaFoldDB" id="A0A409VHF6"/>
<feature type="domain" description="F-box" evidence="2">
    <location>
        <begin position="78"/>
        <end position="131"/>
    </location>
</feature>
<reference evidence="3 4" key="1">
    <citation type="journal article" date="2018" name="Evol. Lett.">
        <title>Horizontal gene cluster transfer increased hallucinogenic mushroom diversity.</title>
        <authorList>
            <person name="Reynolds H.T."/>
            <person name="Vijayakumar V."/>
            <person name="Gluck-Thaler E."/>
            <person name="Korotkin H.B."/>
            <person name="Matheny P.B."/>
            <person name="Slot J.C."/>
        </authorList>
    </citation>
    <scope>NUCLEOTIDE SEQUENCE [LARGE SCALE GENOMIC DNA]</scope>
    <source>
        <strain evidence="3 4">SRW20</strain>
    </source>
</reference>
<evidence type="ECO:0000313" key="3">
    <source>
        <dbReference type="EMBL" id="PPQ65704.1"/>
    </source>
</evidence>
<dbReference type="InterPro" id="IPR036047">
    <property type="entry name" value="F-box-like_dom_sf"/>
</dbReference>
<organism evidence="3 4">
    <name type="scientific">Gymnopilus dilepis</name>
    <dbReference type="NCBI Taxonomy" id="231916"/>
    <lineage>
        <taxon>Eukaryota</taxon>
        <taxon>Fungi</taxon>
        <taxon>Dikarya</taxon>
        <taxon>Basidiomycota</taxon>
        <taxon>Agaricomycotina</taxon>
        <taxon>Agaricomycetes</taxon>
        <taxon>Agaricomycetidae</taxon>
        <taxon>Agaricales</taxon>
        <taxon>Agaricineae</taxon>
        <taxon>Hymenogastraceae</taxon>
        <taxon>Gymnopilus</taxon>
    </lineage>
</organism>
<evidence type="ECO:0000256" key="1">
    <source>
        <dbReference type="SAM" id="Coils"/>
    </source>
</evidence>
<dbReference type="InterPro" id="IPR001810">
    <property type="entry name" value="F-box_dom"/>
</dbReference>
<sequence length="1105" mass="124394">MTRLVREAPCLSCQRLDLIVGNPGNSDELRPADCCDVCKDLDSVRAEIRKTKAVLEGLLDQEQKLRQLSNVAHASIVDRLPVEVAVQIFEAYVSGFKSGKESTPTLQLGAVCRLWRDIAWSTPSLWPYLFMKLSSDGRDFKTRVILAKDWLSRAGQLPLTIRVLGYELNDSTPNLGQLEPLVDILNQYLSQWVDVTITLPRSLLARLNDSSCALSSIHMHRLAINANYTIRSNFTTESSITYSLSKVAPKIFYSCSLHSDPITLNWANVTDVEMSLRVSQSLHILRHAPRLVNCHFKICSYEYPSTPAAAYRRVNHSSLQNLTMSFSNDTSVRLFFYNVTLTAMQVLSLSNSGATHPAADVLIAFFTKSSIDLKSLELKWLDITGEDLIRITSTMPRLQRLCVLSRLNEHRDHLNAFYIALQSHLSSKNLISTLSGPPLLPSLRIFEWSGYGSFPWELLPFFLVRLFNNSPRRRRPLKLVKVFCDQNYGASRPIPYISLPVLEKLAPFMEFVQFQFEARRYQGGNLDLISASLDKITEDAEREESEQSRSTYCPIASWARPWSIASQHSLHSPSTESCVTQTAFCTLCPRLNLVGNLLGDSGEGQRNARSPGCCDTCQRLSSVRTEIRKAKAVLEDLLDQEQELRQLSNVVHPSIVDRLPVEVAVQIFAAYTSTYQSGTESTLKLGAVCKQWRDIVWATPSLWATLSMDLSTDKGPASPTRVGLMEDWLSRAGKLPLTLRVVGRTLSNSSPNLEQFHPIIDILNRYTPQWWDVLIRLPQVLLARLDDSVCSPSATVHMDRLDITSGYFTDVRTPITYSLSKVAPKIFHSYPLHTDPINLDLTKLTEVDIYLSVHQCLHVLRRAPNLINGNFRVHHSALTPFGGYRHVEHSSLHSLKLSFENEASMRLFFDNVTLPGLDTLSIRSSGTIRTAADILLAYFTRSPSDLKSLELLWVDITGEDMIRIARITSCLERLCISSDRNVPPDRLNVFYSALRSHLPVDSNTAASFGPPLLPSLKAFEFTGYGSFPFELISAFLVPISKTSNGKNRGRPLDLIKIYSDRYPGDPIPHINQSVLDALTSCWKRVRLQHEVRHDDVVKVYVWEAA</sequence>
<dbReference type="EMBL" id="NHYE01005647">
    <property type="protein sequence ID" value="PPQ65704.1"/>
    <property type="molecule type" value="Genomic_DNA"/>
</dbReference>
<dbReference type="Gene3D" id="1.20.1280.50">
    <property type="match status" value="1"/>
</dbReference>
<feature type="domain" description="F-box" evidence="2">
    <location>
        <begin position="657"/>
        <end position="707"/>
    </location>
</feature>
<comment type="caution">
    <text evidence="3">The sequence shown here is derived from an EMBL/GenBank/DDBJ whole genome shotgun (WGS) entry which is preliminary data.</text>
</comment>
<protein>
    <recommendedName>
        <fullName evidence="2">F-box domain-containing protein</fullName>
    </recommendedName>
</protein>
<gene>
    <name evidence="3" type="ORF">CVT26_000321</name>
</gene>
<dbReference type="InParanoid" id="A0A409VHF6"/>
<proteinExistence type="predicted"/>
<feature type="coiled-coil region" evidence="1">
    <location>
        <begin position="620"/>
        <end position="650"/>
    </location>
</feature>
<dbReference type="OrthoDB" id="2423701at2759"/>
<evidence type="ECO:0000259" key="2">
    <source>
        <dbReference type="Pfam" id="PF12937"/>
    </source>
</evidence>